<evidence type="ECO:0000256" key="9">
    <source>
        <dbReference type="ARBA" id="ARBA00022840"/>
    </source>
</evidence>
<feature type="domain" description="HMA" evidence="16">
    <location>
        <begin position="41"/>
        <end position="107"/>
    </location>
</feature>
<keyword evidence="10" id="KW-0460">Magnesium</keyword>
<evidence type="ECO:0000256" key="1">
    <source>
        <dbReference type="ARBA" id="ARBA00004651"/>
    </source>
</evidence>
<keyword evidence="3" id="KW-0813">Transport</keyword>
<feature type="transmembrane region" description="Helical" evidence="15">
    <location>
        <begin position="161"/>
        <end position="186"/>
    </location>
</feature>
<evidence type="ECO:0000256" key="3">
    <source>
        <dbReference type="ARBA" id="ARBA00022448"/>
    </source>
</evidence>
<dbReference type="InterPro" id="IPR023298">
    <property type="entry name" value="ATPase_P-typ_TM_dom_sf"/>
</dbReference>
<dbReference type="InterPro" id="IPR023299">
    <property type="entry name" value="ATPase_P-typ_cyto_dom_N"/>
</dbReference>
<dbReference type="InterPro" id="IPR006121">
    <property type="entry name" value="HMA_dom"/>
</dbReference>
<keyword evidence="18" id="KW-1185">Reference proteome</keyword>
<evidence type="ECO:0000256" key="15">
    <source>
        <dbReference type="RuleBase" id="RU362081"/>
    </source>
</evidence>
<dbReference type="Gene3D" id="2.70.150.10">
    <property type="entry name" value="Calcium-transporting ATPase, cytoplasmic transduction domain A"/>
    <property type="match status" value="1"/>
</dbReference>
<organism evidence="17 18">
    <name type="scientific">Caenimonas terrae</name>
    <dbReference type="NCBI Taxonomy" id="696074"/>
    <lineage>
        <taxon>Bacteria</taxon>
        <taxon>Pseudomonadati</taxon>
        <taxon>Pseudomonadota</taxon>
        <taxon>Betaproteobacteria</taxon>
        <taxon>Burkholderiales</taxon>
        <taxon>Comamonadaceae</taxon>
        <taxon>Caenimonas</taxon>
    </lineage>
</organism>
<dbReference type="PANTHER" id="PTHR43520:SF5">
    <property type="entry name" value="CATION-TRANSPORTING P-TYPE ATPASE-RELATED"/>
    <property type="match status" value="1"/>
</dbReference>
<evidence type="ECO:0000256" key="11">
    <source>
        <dbReference type="ARBA" id="ARBA00022967"/>
    </source>
</evidence>
<comment type="similarity">
    <text evidence="2 15">Belongs to the cation transport ATPase (P-type) (TC 3.A.3) family. Type IB subfamily.</text>
</comment>
<dbReference type="SUPFAM" id="SSF81665">
    <property type="entry name" value="Calcium ATPase, transmembrane domain M"/>
    <property type="match status" value="1"/>
</dbReference>
<keyword evidence="11" id="KW-1278">Translocase</keyword>
<dbReference type="InterPro" id="IPR059000">
    <property type="entry name" value="ATPase_P-type_domA"/>
</dbReference>
<dbReference type="Pfam" id="PF00122">
    <property type="entry name" value="E1-E2_ATPase"/>
    <property type="match status" value="1"/>
</dbReference>
<evidence type="ECO:0000256" key="12">
    <source>
        <dbReference type="ARBA" id="ARBA00022989"/>
    </source>
</evidence>
<dbReference type="Pfam" id="PF00403">
    <property type="entry name" value="HMA"/>
    <property type="match status" value="1"/>
</dbReference>
<dbReference type="PROSITE" id="PS50846">
    <property type="entry name" value="HMA_2"/>
    <property type="match status" value="1"/>
</dbReference>
<keyword evidence="8 15" id="KW-0547">Nucleotide-binding</keyword>
<dbReference type="Pfam" id="PF00702">
    <property type="entry name" value="Hydrolase"/>
    <property type="match status" value="1"/>
</dbReference>
<dbReference type="SUPFAM" id="SSF56784">
    <property type="entry name" value="HAD-like"/>
    <property type="match status" value="1"/>
</dbReference>
<keyword evidence="13" id="KW-0406">Ion transport</keyword>
<evidence type="ECO:0000256" key="4">
    <source>
        <dbReference type="ARBA" id="ARBA00022475"/>
    </source>
</evidence>
<comment type="caution">
    <text evidence="17">The sequence shown here is derived from an EMBL/GenBank/DDBJ whole genome shotgun (WGS) entry which is preliminary data.</text>
</comment>
<keyword evidence="12 15" id="KW-1133">Transmembrane helix</keyword>
<dbReference type="InterPro" id="IPR036163">
    <property type="entry name" value="HMA_dom_sf"/>
</dbReference>
<dbReference type="InterPro" id="IPR001757">
    <property type="entry name" value="P_typ_ATPase"/>
</dbReference>
<dbReference type="Proteomes" id="UP001596037">
    <property type="component" value="Unassembled WGS sequence"/>
</dbReference>
<evidence type="ECO:0000256" key="6">
    <source>
        <dbReference type="ARBA" id="ARBA00022692"/>
    </source>
</evidence>
<evidence type="ECO:0000256" key="10">
    <source>
        <dbReference type="ARBA" id="ARBA00022842"/>
    </source>
</evidence>
<dbReference type="NCBIfam" id="TIGR01494">
    <property type="entry name" value="ATPase_P-type"/>
    <property type="match status" value="2"/>
</dbReference>
<dbReference type="CDD" id="cd00371">
    <property type="entry name" value="HMA"/>
    <property type="match status" value="1"/>
</dbReference>
<dbReference type="SUPFAM" id="SSF55008">
    <property type="entry name" value="HMA, heavy metal-associated domain"/>
    <property type="match status" value="1"/>
</dbReference>
<sequence>MQTAVVPQFEFAASAPAGAPLDEPAEWQTFSRPLAGHDGRWESWLAITGMHCAACSLTVEAALAQLPGVLAVEVNGPAALARVVWSPQQTRPSAWLAALGRAGYGALPAGDVLAAQPRRQAARLMLWRWLVAGFCMMQVMMYAFPAYIAKPGEITPDIVALLLWASWILTLPVVLFCCQPFFASALRDLRQRRIGMDVPVALGVLIAFAASTATTFGSAPGGEVWYDSVTMFVFFLLSGRLLEARLRDSTAGALEALMRRLPATVERKGADGRFERVPVRRLAFGDLIRVLPGEAVPADGVVEAGASRVDEALLTGESTPLWRGPGLAVVAGSHNLSGPLQVRVMRTGNQTRYAEIVALMQRASLDKPRLAQLADRIASPFLLLVLLASAGAAAWWWPAGPAHAIGVAVAVLIVTCPCALSLATPAATLAAAGAMARRGVLVRRLQALESCAAVDTVVFDKTGTLTSDRMSVGAVAIRSGADPVRVRQQAAALASQSLHPASRAIAASFQPGPWSAANVAEVPGGGIRGTLHCAEPERSAALRLGSAPFCGAPASRATGSEMQAHLADEAGWLASFELHETLRADAVEAIASLRRLGVAVHILSGDRPAAVARVAGRAGIALFTGGCTPQDKLARLDSLQARGHRVAMVGDGLNDGPALARADVSVAVGEAVPLAQAQADVVIAGAQLARVASLLRHARRTRRVVRQNLAWAALYNAVCVPLAIAGAMPPWLAGLGMAASSLLVVLNSARLAHAGHGA</sequence>
<dbReference type="Gene3D" id="3.30.70.100">
    <property type="match status" value="1"/>
</dbReference>
<dbReference type="Gene3D" id="3.40.50.1000">
    <property type="entry name" value="HAD superfamily/HAD-like"/>
    <property type="match status" value="1"/>
</dbReference>
<dbReference type="InterPro" id="IPR008250">
    <property type="entry name" value="ATPase_P-typ_transduc_dom_A_sf"/>
</dbReference>
<evidence type="ECO:0000256" key="7">
    <source>
        <dbReference type="ARBA" id="ARBA00022723"/>
    </source>
</evidence>
<dbReference type="Gene3D" id="3.40.1110.10">
    <property type="entry name" value="Calcium-transporting ATPase, cytoplasmic domain N"/>
    <property type="match status" value="1"/>
</dbReference>
<dbReference type="SUPFAM" id="SSF81653">
    <property type="entry name" value="Calcium ATPase, transduction domain A"/>
    <property type="match status" value="1"/>
</dbReference>
<keyword evidence="6 15" id="KW-0812">Transmembrane</keyword>
<dbReference type="PANTHER" id="PTHR43520">
    <property type="entry name" value="ATP7, ISOFORM B"/>
    <property type="match status" value="1"/>
</dbReference>
<dbReference type="PRINTS" id="PR00119">
    <property type="entry name" value="CATATPASE"/>
</dbReference>
<keyword evidence="14 15" id="KW-0472">Membrane</keyword>
<feature type="transmembrane region" description="Helical" evidence="15">
    <location>
        <begin position="198"/>
        <end position="218"/>
    </location>
</feature>
<feature type="transmembrane region" description="Helical" evidence="15">
    <location>
        <begin position="709"/>
        <end position="725"/>
    </location>
</feature>
<dbReference type="SUPFAM" id="SSF81660">
    <property type="entry name" value="Metal cation-transporting ATPase, ATP-binding domain N"/>
    <property type="match status" value="1"/>
</dbReference>
<feature type="transmembrane region" description="Helical" evidence="15">
    <location>
        <begin position="224"/>
        <end position="242"/>
    </location>
</feature>
<evidence type="ECO:0000256" key="8">
    <source>
        <dbReference type="ARBA" id="ARBA00022741"/>
    </source>
</evidence>
<evidence type="ECO:0000256" key="14">
    <source>
        <dbReference type="ARBA" id="ARBA00023136"/>
    </source>
</evidence>
<comment type="subcellular location">
    <subcellularLocation>
        <location evidence="1">Cell membrane</location>
        <topology evidence="1">Multi-pass membrane protein</topology>
    </subcellularLocation>
</comment>
<feature type="transmembrane region" description="Helical" evidence="15">
    <location>
        <begin position="377"/>
        <end position="397"/>
    </location>
</feature>
<keyword evidence="5" id="KW-0597">Phosphoprotein</keyword>
<accession>A0ABW0NCS9</accession>
<name>A0ABW0NCS9_9BURK</name>
<dbReference type="InterPro" id="IPR027256">
    <property type="entry name" value="P-typ_ATPase_IB"/>
</dbReference>
<dbReference type="InterPro" id="IPR018303">
    <property type="entry name" value="ATPase_P-typ_P_site"/>
</dbReference>
<proteinExistence type="inferred from homology"/>
<evidence type="ECO:0000259" key="16">
    <source>
        <dbReference type="PROSITE" id="PS50846"/>
    </source>
</evidence>
<evidence type="ECO:0000256" key="2">
    <source>
        <dbReference type="ARBA" id="ARBA00006024"/>
    </source>
</evidence>
<dbReference type="InterPro" id="IPR036412">
    <property type="entry name" value="HAD-like_sf"/>
</dbReference>
<evidence type="ECO:0000313" key="18">
    <source>
        <dbReference type="Proteomes" id="UP001596037"/>
    </source>
</evidence>
<evidence type="ECO:0000313" key="17">
    <source>
        <dbReference type="EMBL" id="MFC5497017.1"/>
    </source>
</evidence>
<keyword evidence="4 15" id="KW-1003">Cell membrane</keyword>
<keyword evidence="7 15" id="KW-0479">Metal-binding</keyword>
<reference evidence="18" key="1">
    <citation type="journal article" date="2019" name="Int. J. Syst. Evol. Microbiol.">
        <title>The Global Catalogue of Microorganisms (GCM) 10K type strain sequencing project: providing services to taxonomists for standard genome sequencing and annotation.</title>
        <authorList>
            <consortium name="The Broad Institute Genomics Platform"/>
            <consortium name="The Broad Institute Genome Sequencing Center for Infectious Disease"/>
            <person name="Wu L."/>
            <person name="Ma J."/>
        </authorList>
    </citation>
    <scope>NUCLEOTIDE SEQUENCE [LARGE SCALE GENOMIC DNA]</scope>
    <source>
        <strain evidence="18">CCUG 57401</strain>
    </source>
</reference>
<keyword evidence="9 15" id="KW-0067">ATP-binding</keyword>
<evidence type="ECO:0000256" key="5">
    <source>
        <dbReference type="ARBA" id="ARBA00022553"/>
    </source>
</evidence>
<dbReference type="InterPro" id="IPR023214">
    <property type="entry name" value="HAD_sf"/>
</dbReference>
<protein>
    <submittedName>
        <fullName evidence="17">Heavy metal translocating P-type ATPase</fullName>
    </submittedName>
</protein>
<dbReference type="RefSeq" id="WP_376849050.1">
    <property type="nucleotide sequence ID" value="NZ_JBHSMF010000004.1"/>
</dbReference>
<feature type="transmembrane region" description="Helical" evidence="15">
    <location>
        <begin position="126"/>
        <end position="149"/>
    </location>
</feature>
<dbReference type="NCBIfam" id="TIGR01511">
    <property type="entry name" value="ATPase-IB1_Cu"/>
    <property type="match status" value="1"/>
</dbReference>
<feature type="transmembrane region" description="Helical" evidence="15">
    <location>
        <begin position="403"/>
        <end position="436"/>
    </location>
</feature>
<dbReference type="EMBL" id="JBHSMF010000004">
    <property type="protein sequence ID" value="MFC5497017.1"/>
    <property type="molecule type" value="Genomic_DNA"/>
</dbReference>
<dbReference type="PROSITE" id="PS00154">
    <property type="entry name" value="ATPASE_E1_E2"/>
    <property type="match status" value="1"/>
</dbReference>
<gene>
    <name evidence="17" type="ORF">ACFPOE_05690</name>
</gene>
<evidence type="ECO:0000256" key="13">
    <source>
        <dbReference type="ARBA" id="ARBA00023065"/>
    </source>
</evidence>
<dbReference type="NCBIfam" id="TIGR01525">
    <property type="entry name" value="ATPase-IB_hvy"/>
    <property type="match status" value="1"/>
</dbReference>